<evidence type="ECO:0000256" key="3">
    <source>
        <dbReference type="ARBA" id="ARBA00022989"/>
    </source>
</evidence>
<dbReference type="SUPFAM" id="SSF81321">
    <property type="entry name" value="Family A G protein-coupled receptor-like"/>
    <property type="match status" value="1"/>
</dbReference>
<feature type="transmembrane region" description="Helical" evidence="6">
    <location>
        <begin position="270"/>
        <end position="290"/>
    </location>
</feature>
<dbReference type="GO" id="GO:0005730">
    <property type="term" value="C:nucleolus"/>
    <property type="evidence" value="ECO:0007669"/>
    <property type="project" value="TreeGrafter"/>
</dbReference>
<dbReference type="InterPro" id="IPR001478">
    <property type="entry name" value="PDZ"/>
</dbReference>
<feature type="domain" description="PDZ" evidence="7">
    <location>
        <begin position="563"/>
        <end position="628"/>
    </location>
</feature>
<dbReference type="GO" id="GO:0000055">
    <property type="term" value="P:ribosomal large subunit export from nucleus"/>
    <property type="evidence" value="ECO:0007669"/>
    <property type="project" value="InterPro"/>
</dbReference>
<keyword evidence="4 6" id="KW-0472">Membrane</keyword>
<proteinExistence type="predicted"/>
<evidence type="ECO:0000259" key="7">
    <source>
        <dbReference type="PROSITE" id="PS50106"/>
    </source>
</evidence>
<feature type="transmembrane region" description="Helical" evidence="6">
    <location>
        <begin position="161"/>
        <end position="180"/>
    </location>
</feature>
<evidence type="ECO:0000256" key="5">
    <source>
        <dbReference type="SAM" id="MobiDB-lite"/>
    </source>
</evidence>
<feature type="region of interest" description="Disordered" evidence="5">
    <location>
        <begin position="1084"/>
        <end position="1178"/>
    </location>
</feature>
<dbReference type="GO" id="GO:0016020">
    <property type="term" value="C:membrane"/>
    <property type="evidence" value="ECO:0007669"/>
    <property type="project" value="UniProtKB-SubCell"/>
</dbReference>
<dbReference type="Proteomes" id="UP000030764">
    <property type="component" value="Unassembled WGS sequence"/>
</dbReference>
<dbReference type="InterPro" id="IPR027312">
    <property type="entry name" value="Sda1"/>
</dbReference>
<comment type="subcellular location">
    <subcellularLocation>
        <location evidence="1">Membrane</location>
    </subcellularLocation>
</comment>
<dbReference type="PROSITE" id="PS50106">
    <property type="entry name" value="PDZ"/>
    <property type="match status" value="2"/>
</dbReference>
<feature type="domain" description="PDZ" evidence="7">
    <location>
        <begin position="479"/>
        <end position="558"/>
    </location>
</feature>
<keyword evidence="10" id="KW-1185">Reference proteome</keyword>
<feature type="compositionally biased region" description="Basic and acidic residues" evidence="5">
    <location>
        <begin position="382"/>
        <end position="393"/>
    </location>
</feature>
<feature type="region of interest" description="Disordered" evidence="5">
    <location>
        <begin position="847"/>
        <end position="867"/>
    </location>
</feature>
<dbReference type="GO" id="GO:0042273">
    <property type="term" value="P:ribosomal large subunit biogenesis"/>
    <property type="evidence" value="ECO:0007669"/>
    <property type="project" value="InterPro"/>
</dbReference>
<dbReference type="PANTHER" id="PTHR12730">
    <property type="entry name" value="HSDA/SDA1-RELATED"/>
    <property type="match status" value="1"/>
</dbReference>
<dbReference type="InterPro" id="IPR016024">
    <property type="entry name" value="ARM-type_fold"/>
</dbReference>
<gene>
    <name evidence="9" type="ORF">M513_01819</name>
</gene>
<dbReference type="SMART" id="SM00228">
    <property type="entry name" value="PDZ"/>
    <property type="match status" value="2"/>
</dbReference>
<evidence type="ECO:0000256" key="4">
    <source>
        <dbReference type="ARBA" id="ARBA00023136"/>
    </source>
</evidence>
<feature type="transmembrane region" description="Helical" evidence="6">
    <location>
        <begin position="35"/>
        <end position="58"/>
    </location>
</feature>
<feature type="transmembrane region" description="Helical" evidence="6">
    <location>
        <begin position="213"/>
        <end position="233"/>
    </location>
</feature>
<protein>
    <submittedName>
        <fullName evidence="9">Uncharacterized protein</fullName>
    </submittedName>
</protein>
<dbReference type="CDD" id="cd14978">
    <property type="entry name" value="7tmA_FMRFamide_R-like"/>
    <property type="match status" value="1"/>
</dbReference>
<dbReference type="Pfam" id="PF08158">
    <property type="entry name" value="SDA1_HEAT"/>
    <property type="match status" value="1"/>
</dbReference>
<feature type="compositionally biased region" description="Polar residues" evidence="5">
    <location>
        <begin position="1161"/>
        <end position="1171"/>
    </location>
</feature>
<evidence type="ECO:0000313" key="9">
    <source>
        <dbReference type="EMBL" id="KFD57308.1"/>
    </source>
</evidence>
<dbReference type="PANTHER" id="PTHR12730:SF0">
    <property type="entry name" value="PROTEIN SDA1 HOMOLOG"/>
    <property type="match status" value="1"/>
</dbReference>
<feature type="compositionally biased region" description="Polar residues" evidence="5">
    <location>
        <begin position="370"/>
        <end position="381"/>
    </location>
</feature>
<evidence type="ECO:0000256" key="6">
    <source>
        <dbReference type="SAM" id="Phobius"/>
    </source>
</evidence>
<feature type="region of interest" description="Disordered" evidence="5">
    <location>
        <begin position="370"/>
        <end position="396"/>
    </location>
</feature>
<name>A0A085MJB2_9BILA</name>
<evidence type="ECO:0000313" key="10">
    <source>
        <dbReference type="Proteomes" id="UP000030764"/>
    </source>
</evidence>
<evidence type="ECO:0000256" key="2">
    <source>
        <dbReference type="ARBA" id="ARBA00022692"/>
    </source>
</evidence>
<dbReference type="Pfam" id="PF00595">
    <property type="entry name" value="PDZ"/>
    <property type="match status" value="2"/>
</dbReference>
<feature type="transmembrane region" description="Helical" evidence="6">
    <location>
        <begin position="115"/>
        <end position="140"/>
    </location>
</feature>
<dbReference type="PROSITE" id="PS50262">
    <property type="entry name" value="G_PROTEIN_RECEP_F1_2"/>
    <property type="match status" value="1"/>
</dbReference>
<dbReference type="SUPFAM" id="SSF50156">
    <property type="entry name" value="PDZ domain-like"/>
    <property type="match status" value="2"/>
</dbReference>
<feature type="compositionally biased region" description="Acidic residues" evidence="5">
    <location>
        <begin position="849"/>
        <end position="865"/>
    </location>
</feature>
<keyword evidence="2 6" id="KW-0812">Transmembrane</keyword>
<reference evidence="9 10" key="1">
    <citation type="journal article" date="2014" name="Nat. Genet.">
        <title>Genome and transcriptome of the porcine whipworm Trichuris suis.</title>
        <authorList>
            <person name="Jex A.R."/>
            <person name="Nejsum P."/>
            <person name="Schwarz E.M."/>
            <person name="Hu L."/>
            <person name="Young N.D."/>
            <person name="Hall R.S."/>
            <person name="Korhonen P.K."/>
            <person name="Liao S."/>
            <person name="Thamsborg S."/>
            <person name="Xia J."/>
            <person name="Xu P."/>
            <person name="Wang S."/>
            <person name="Scheerlinck J.P."/>
            <person name="Hofmann A."/>
            <person name="Sternberg P.W."/>
            <person name="Wang J."/>
            <person name="Gasser R.B."/>
        </authorList>
    </citation>
    <scope>NUCLEOTIDE SEQUENCE [LARGE SCALE GENOMIC DNA]</scope>
    <source>
        <strain evidence="9">DCEP-RM93M</strain>
    </source>
</reference>
<feature type="domain" description="G-protein coupled receptors family 1 profile" evidence="8">
    <location>
        <begin position="52"/>
        <end position="327"/>
    </location>
</feature>
<accession>A0A085MJB2</accession>
<organism evidence="9 10">
    <name type="scientific">Trichuris suis</name>
    <name type="common">pig whipworm</name>
    <dbReference type="NCBI Taxonomy" id="68888"/>
    <lineage>
        <taxon>Eukaryota</taxon>
        <taxon>Metazoa</taxon>
        <taxon>Ecdysozoa</taxon>
        <taxon>Nematoda</taxon>
        <taxon>Enoplea</taxon>
        <taxon>Dorylaimia</taxon>
        <taxon>Trichinellida</taxon>
        <taxon>Trichuridae</taxon>
        <taxon>Trichuris</taxon>
    </lineage>
</organism>
<dbReference type="InterPro" id="IPR017452">
    <property type="entry name" value="GPCR_Rhodpsn_7TM"/>
</dbReference>
<dbReference type="InterPro" id="IPR036034">
    <property type="entry name" value="PDZ_sf"/>
</dbReference>
<feature type="transmembrane region" description="Helical" evidence="6">
    <location>
        <begin position="70"/>
        <end position="95"/>
    </location>
</feature>
<dbReference type="InterPro" id="IPR012977">
    <property type="entry name" value="SDA1_N"/>
</dbReference>
<dbReference type="Gene3D" id="1.20.1070.10">
    <property type="entry name" value="Rhodopsin 7-helix transmembrane proteins"/>
    <property type="match status" value="1"/>
</dbReference>
<evidence type="ECO:0000256" key="1">
    <source>
        <dbReference type="ARBA" id="ARBA00004370"/>
    </source>
</evidence>
<dbReference type="SUPFAM" id="SSF48371">
    <property type="entry name" value="ARM repeat"/>
    <property type="match status" value="1"/>
</dbReference>
<sequence>MAEWQNSSATVPVNGSLIERDTCSYEILEFLEVKFWLILVAGSVIYLFGMVTNLMLLVVLLKPNIRSTYLIYLGALCLSDIGILVTFFLIFPVQVLYDYFNLEWMYFLWLRYVPYLYTLSRILTVASTYLVVVCSAERYMEVMQVGYRKCMYMKISQHNRYWIIMAVFLFSTSFRIISLWDLQLVERPECTGFASSELQLTELARNPLYQKFYQLWLVHTVQVFVPFFTLVVVNQLTIVNWRGVLNKTVEEDGDNNSDVVHSSQTARKMMISIVSSYLVTNLLNLVVTMWEHINMKFLQNHPEFYSFATDAVSLLTITNASLRLPIYYASNWKIRVELKRCCRAMGCQKRRPSVPAVQAERCLLVPLNNGSSTKSNSSVPSEQREEQVEKADADDSPCPWFVQEYTSLYADSNASETMDCSESSPLLKKANSLSNSLDDCRIAEVPADRRWSTAVDLECPITGTSKGFHRAVCNSAIREVVCSKDAYGLLGLRIRSVDSGIFIQFVRRDSTAASAGLRFGDQILQVNDEFVTGMDCEDVVNILEKCKSDRIVLAIRDRPFARTVTMHRDNAGAFGFQLYAGRIKHIVPQSSAARNGLLVDHQIIEVNGQNVVGIGNLNMSHRKVSRNLALLKEKLGQDPESYREEFFDQFRHFQSILQLMELQPQLKQEGLVEVVFFLCTAAQFYPEAALEFRDQLMALLKRSASDLDSPVRVALCKALLLLNTRKMIGLTDLVGLFLELLKCRDKTLRLFLFTATVNRLRKMNATRRDQKLNSSLQAMFLWHLQESNALIARFSLLVLIDLYRRRIWRDAKMANGIAQASLNPVNRIAITAVRFLLGSDVTCNKGIADDDDDEEEDDEPASDPEDQSRRYRTLKEMLLSYRVGKKSKKRCRMLEKAKEEMKKKNQKKQQRKKSFFADMSAIEMIYDPQEFAEKLFRKLQASRDKYEIRLLYMALISRVIMVHRLILLSFYPFLQRYLTPHQRDVTKLLLFAAHASHDLVPPDVVEALVRVIAYNFITDRNSTEAITVGLNAIREIVCRCPLAISMELMQDLAGYKKYKNKNVAMGARSLIHLFRRINPKALTKKDRGRPTVASAQQESIAKPYGTRQVTSFVPGAENLTMEEIPDSDRLDENENASSDNEGSWIDVSDDDDSNSDLSDSENYPTSSQAACSPNVADEQVDRAKKAEEICSSRVLTQTEFEKIAASRIVDSVVPASRKRKSRLSNQLLIDSLRSVVLGEIGSEKLEDYSNRHVFSIETFQLSNYAISALYGIDMNHFGFGK</sequence>
<dbReference type="Gene3D" id="2.30.42.10">
    <property type="match status" value="2"/>
</dbReference>
<keyword evidence="3 6" id="KW-1133">Transmembrane helix</keyword>
<dbReference type="EMBL" id="KL363189">
    <property type="protein sequence ID" value="KFD57308.1"/>
    <property type="molecule type" value="Genomic_DNA"/>
</dbReference>
<evidence type="ECO:0000259" key="8">
    <source>
        <dbReference type="PROSITE" id="PS50262"/>
    </source>
</evidence>